<protein>
    <submittedName>
        <fullName evidence="2">Uncharacterized protein</fullName>
    </submittedName>
</protein>
<evidence type="ECO:0000313" key="2">
    <source>
        <dbReference type="EMBL" id="MBY5960178.1"/>
    </source>
</evidence>
<evidence type="ECO:0000256" key="1">
    <source>
        <dbReference type="SAM" id="Coils"/>
    </source>
</evidence>
<keyword evidence="1" id="KW-0175">Coiled coil</keyword>
<dbReference type="AlphaFoldDB" id="A0A953LBW1"/>
<gene>
    <name evidence="2" type="ORF">KUV50_18640</name>
</gene>
<name>A0A953LBW1_9BACT</name>
<dbReference type="EMBL" id="JAHVHU010000025">
    <property type="protein sequence ID" value="MBY5960178.1"/>
    <property type="molecule type" value="Genomic_DNA"/>
</dbReference>
<organism evidence="2 3">
    <name type="scientific">Membranihabitans marinus</name>
    <dbReference type="NCBI Taxonomy" id="1227546"/>
    <lineage>
        <taxon>Bacteria</taxon>
        <taxon>Pseudomonadati</taxon>
        <taxon>Bacteroidota</taxon>
        <taxon>Saprospiria</taxon>
        <taxon>Saprospirales</taxon>
        <taxon>Saprospiraceae</taxon>
        <taxon>Membranihabitans</taxon>
    </lineage>
</organism>
<accession>A0A953LBW1</accession>
<comment type="caution">
    <text evidence="2">The sequence shown here is derived from an EMBL/GenBank/DDBJ whole genome shotgun (WGS) entry which is preliminary data.</text>
</comment>
<dbReference type="Proteomes" id="UP000753961">
    <property type="component" value="Unassembled WGS sequence"/>
</dbReference>
<dbReference type="RefSeq" id="WP_222581727.1">
    <property type="nucleotide sequence ID" value="NZ_JAHVHU010000025.1"/>
</dbReference>
<feature type="coiled-coil region" evidence="1">
    <location>
        <begin position="1"/>
        <end position="28"/>
    </location>
</feature>
<keyword evidence="3" id="KW-1185">Reference proteome</keyword>
<sequence length="146" mass="16230">MANRINTVKELQEEKDKLKQLGEEQLKAMKSNLKSVKIESKNVLLNKILIPVGTAILVGYGVKKLIDTFQSDDQSTHDVLPMAGPDHDPPVYHRPAATEAQSKNGFLSNVDWSATALKMLPFVLSVGKKLYEEGHLPFLEPPSDHK</sequence>
<reference evidence="2" key="1">
    <citation type="submission" date="2021-06" db="EMBL/GenBank/DDBJ databases">
        <title>44 bacteria genomes isolated from Dapeng, Shenzhen.</title>
        <authorList>
            <person name="Zheng W."/>
            <person name="Yu S."/>
            <person name="Huang Y."/>
        </authorList>
    </citation>
    <scope>NUCLEOTIDE SEQUENCE</scope>
    <source>
        <strain evidence="2">DP5N28-2</strain>
    </source>
</reference>
<proteinExistence type="predicted"/>
<evidence type="ECO:0000313" key="3">
    <source>
        <dbReference type="Proteomes" id="UP000753961"/>
    </source>
</evidence>